<evidence type="ECO:0000313" key="1">
    <source>
        <dbReference type="EMBL" id="TNN40741.1"/>
    </source>
</evidence>
<keyword evidence="2" id="KW-1185">Reference proteome</keyword>
<dbReference type="Proteomes" id="UP000314294">
    <property type="component" value="Unassembled WGS sequence"/>
</dbReference>
<sequence length="147" mass="15864">MLPELSRGLPSLPDALRALARSVVSSLCSPSSREVSCLFLMLPELSRGLRSLPDALRALARSGVSCLCSPSSREVSCLFLMLPVLSRGLISFELNTTACGPRDVMRRVFAGVIDVTFTAALQLLQLLLHNTATQQPILQPLHAYTAT</sequence>
<gene>
    <name evidence="1" type="ORF">EYF80_049088</name>
</gene>
<organism evidence="1 2">
    <name type="scientific">Liparis tanakae</name>
    <name type="common">Tanaka's snailfish</name>
    <dbReference type="NCBI Taxonomy" id="230148"/>
    <lineage>
        <taxon>Eukaryota</taxon>
        <taxon>Metazoa</taxon>
        <taxon>Chordata</taxon>
        <taxon>Craniata</taxon>
        <taxon>Vertebrata</taxon>
        <taxon>Euteleostomi</taxon>
        <taxon>Actinopterygii</taxon>
        <taxon>Neopterygii</taxon>
        <taxon>Teleostei</taxon>
        <taxon>Neoteleostei</taxon>
        <taxon>Acanthomorphata</taxon>
        <taxon>Eupercaria</taxon>
        <taxon>Perciformes</taxon>
        <taxon>Cottioidei</taxon>
        <taxon>Cottales</taxon>
        <taxon>Liparidae</taxon>
        <taxon>Liparis</taxon>
    </lineage>
</organism>
<accession>A0A4Z2FIG9</accession>
<protein>
    <submittedName>
        <fullName evidence="1">Uncharacterized protein</fullName>
    </submittedName>
</protein>
<dbReference type="EMBL" id="SRLO01001163">
    <property type="protein sequence ID" value="TNN40741.1"/>
    <property type="molecule type" value="Genomic_DNA"/>
</dbReference>
<comment type="caution">
    <text evidence="1">The sequence shown here is derived from an EMBL/GenBank/DDBJ whole genome shotgun (WGS) entry which is preliminary data.</text>
</comment>
<dbReference type="AlphaFoldDB" id="A0A4Z2FIG9"/>
<name>A0A4Z2FIG9_9TELE</name>
<reference evidence="1 2" key="1">
    <citation type="submission" date="2019-03" db="EMBL/GenBank/DDBJ databases">
        <title>First draft genome of Liparis tanakae, snailfish: a comprehensive survey of snailfish specific genes.</title>
        <authorList>
            <person name="Kim W."/>
            <person name="Song I."/>
            <person name="Jeong J.-H."/>
            <person name="Kim D."/>
            <person name="Kim S."/>
            <person name="Ryu S."/>
            <person name="Song J.Y."/>
            <person name="Lee S.K."/>
        </authorList>
    </citation>
    <scope>NUCLEOTIDE SEQUENCE [LARGE SCALE GENOMIC DNA]</scope>
    <source>
        <tissue evidence="1">Muscle</tissue>
    </source>
</reference>
<evidence type="ECO:0000313" key="2">
    <source>
        <dbReference type="Proteomes" id="UP000314294"/>
    </source>
</evidence>
<proteinExistence type="predicted"/>